<dbReference type="InterPro" id="IPR003309">
    <property type="entry name" value="SCAN_dom"/>
</dbReference>
<dbReference type="SUPFAM" id="SSF52047">
    <property type="entry name" value="RNI-like"/>
    <property type="match status" value="2"/>
</dbReference>
<dbReference type="Pfam" id="PF22938">
    <property type="entry name" value="Integrase_p58_C"/>
    <property type="match status" value="1"/>
</dbReference>
<dbReference type="InterPro" id="IPR003879">
    <property type="entry name" value="Butyrophylin_SPRY"/>
</dbReference>
<dbReference type="InterPro" id="IPR041588">
    <property type="entry name" value="Integrase_H2C2"/>
</dbReference>
<feature type="domain" description="SCAN box" evidence="12">
    <location>
        <begin position="2633"/>
        <end position="2711"/>
    </location>
</feature>
<dbReference type="SUPFAM" id="SSF53098">
    <property type="entry name" value="Ribonuclease H-like"/>
    <property type="match status" value="1"/>
</dbReference>
<keyword evidence="9" id="KW-0175">Coiled coil</keyword>
<dbReference type="PROSITE" id="PS50188">
    <property type="entry name" value="B302_SPRY"/>
    <property type="match status" value="1"/>
</dbReference>
<evidence type="ECO:0000313" key="15">
    <source>
        <dbReference type="Proteomes" id="UP000830375"/>
    </source>
</evidence>
<dbReference type="InterPro" id="IPR043128">
    <property type="entry name" value="Rev_trsase/Diguanyl_cyclase"/>
</dbReference>
<dbReference type="SMART" id="SM00589">
    <property type="entry name" value="PRY"/>
    <property type="match status" value="1"/>
</dbReference>
<dbReference type="PANTHER" id="PTHR24106">
    <property type="entry name" value="NACHT, LRR AND CARD DOMAINS-CONTAINING"/>
    <property type="match status" value="1"/>
</dbReference>
<evidence type="ECO:0000256" key="3">
    <source>
        <dbReference type="ARBA" id="ARBA00012180"/>
    </source>
</evidence>
<dbReference type="Gene3D" id="2.60.120.920">
    <property type="match status" value="1"/>
</dbReference>
<reference evidence="14 15" key="1">
    <citation type="submission" date="2022-01" db="EMBL/GenBank/DDBJ databases">
        <title>A high-quality chromosome-level genome assembly of rohu carp, Labeo rohita.</title>
        <authorList>
            <person name="Arick M.A. II"/>
            <person name="Hsu C.-Y."/>
            <person name="Magbanua Z."/>
            <person name="Pechanova O."/>
            <person name="Grover C."/>
            <person name="Miller E."/>
            <person name="Thrash A."/>
            <person name="Ezzel L."/>
            <person name="Alam S."/>
            <person name="Benzie J."/>
            <person name="Hamilton M."/>
            <person name="Karsi A."/>
            <person name="Lawrence M.L."/>
            <person name="Peterson D.G."/>
        </authorList>
    </citation>
    <scope>NUCLEOTIDE SEQUENCE [LARGE SCALE GENOMIC DNA]</scope>
    <source>
        <strain evidence="15">BAU-BD-2019</strain>
        <tissue evidence="14">Blood</tissue>
    </source>
</reference>
<dbReference type="Pfam" id="PF13765">
    <property type="entry name" value="PRY"/>
    <property type="match status" value="1"/>
</dbReference>
<feature type="region of interest" description="Disordered" evidence="10">
    <location>
        <begin position="1"/>
        <end position="28"/>
    </location>
</feature>
<dbReference type="CDD" id="cd01647">
    <property type="entry name" value="RT_LTR"/>
    <property type="match status" value="1"/>
</dbReference>
<dbReference type="Gene3D" id="3.30.70.270">
    <property type="match status" value="2"/>
</dbReference>
<dbReference type="Pfam" id="PF13358">
    <property type="entry name" value="DDE_3"/>
    <property type="match status" value="1"/>
</dbReference>
<dbReference type="SMART" id="SM00368">
    <property type="entry name" value="LRR_RI"/>
    <property type="match status" value="6"/>
</dbReference>
<dbReference type="InterPro" id="IPR051261">
    <property type="entry name" value="NLR"/>
</dbReference>
<evidence type="ECO:0000256" key="7">
    <source>
        <dbReference type="ARBA" id="ARBA00022741"/>
    </source>
</evidence>
<evidence type="ECO:0000256" key="2">
    <source>
        <dbReference type="ARBA" id="ARBA00010879"/>
    </source>
</evidence>
<dbReference type="PRINTS" id="PR01407">
    <property type="entry name" value="BUTYPHLNCDUF"/>
</dbReference>
<dbReference type="InterPro" id="IPR054465">
    <property type="entry name" value="Integrase_p58-like_C"/>
</dbReference>
<dbReference type="Pfam" id="PF02023">
    <property type="entry name" value="SCAN"/>
    <property type="match status" value="1"/>
</dbReference>
<proteinExistence type="inferred from homology"/>
<evidence type="ECO:0000256" key="5">
    <source>
        <dbReference type="ARBA" id="ARBA00022614"/>
    </source>
</evidence>
<accession>A0ABQ8LVY4</accession>
<dbReference type="InterPro" id="IPR036397">
    <property type="entry name" value="RNaseH_sf"/>
</dbReference>
<dbReference type="Pfam" id="PF00078">
    <property type="entry name" value="RVT_1"/>
    <property type="match status" value="1"/>
</dbReference>
<dbReference type="InterPro" id="IPR027417">
    <property type="entry name" value="P-loop_NTPase"/>
</dbReference>
<dbReference type="Pfam" id="PF00665">
    <property type="entry name" value="rve"/>
    <property type="match status" value="1"/>
</dbReference>
<dbReference type="InterPro" id="IPR038717">
    <property type="entry name" value="Tc1-like_DDE_dom"/>
</dbReference>
<evidence type="ECO:0000256" key="4">
    <source>
        <dbReference type="ARBA" id="ARBA00022490"/>
    </source>
</evidence>
<dbReference type="InterPro" id="IPR001611">
    <property type="entry name" value="Leu-rich_rpt"/>
</dbReference>
<dbReference type="CDD" id="cd16040">
    <property type="entry name" value="SPRY_PRY_SNTX"/>
    <property type="match status" value="1"/>
</dbReference>
<feature type="region of interest" description="Disordered" evidence="10">
    <location>
        <begin position="1055"/>
        <end position="1077"/>
    </location>
</feature>
<dbReference type="InterPro" id="IPR029495">
    <property type="entry name" value="NACHT-assoc"/>
</dbReference>
<dbReference type="InterPro" id="IPR041577">
    <property type="entry name" value="RT_RNaseH_2"/>
</dbReference>
<dbReference type="SUPFAM" id="SSF56672">
    <property type="entry name" value="DNA/RNA polymerases"/>
    <property type="match status" value="1"/>
</dbReference>
<dbReference type="InterPro" id="IPR013320">
    <property type="entry name" value="ConA-like_dom_sf"/>
</dbReference>
<dbReference type="Pfam" id="PF14484">
    <property type="entry name" value="FISNA"/>
    <property type="match status" value="2"/>
</dbReference>
<dbReference type="InterPro" id="IPR041075">
    <property type="entry name" value="NOD1/2_WH"/>
</dbReference>
<dbReference type="Pfam" id="PF17919">
    <property type="entry name" value="RT_RNaseH_2"/>
    <property type="match status" value="1"/>
</dbReference>
<comment type="similarity">
    <text evidence="2">Belongs to the beta type-B retroviral polymerase family. HERV class-II K(HML-2) pol subfamily.</text>
</comment>
<dbReference type="Pfam" id="PF17779">
    <property type="entry name" value="WHD_NOD2"/>
    <property type="match status" value="2"/>
</dbReference>
<evidence type="ECO:0000259" key="13">
    <source>
        <dbReference type="PROSITE" id="PS50994"/>
    </source>
</evidence>
<dbReference type="InterPro" id="IPR038269">
    <property type="entry name" value="SCAN_sf"/>
</dbReference>
<dbReference type="Proteomes" id="UP000830375">
    <property type="component" value="Unassembled WGS sequence"/>
</dbReference>
<dbReference type="InterPro" id="IPR043136">
    <property type="entry name" value="B30.2/SPRY_sf"/>
</dbReference>
<dbReference type="Pfam" id="PF17921">
    <property type="entry name" value="Integrase_H2C2"/>
    <property type="match status" value="1"/>
</dbReference>
<dbReference type="InterPro" id="IPR000477">
    <property type="entry name" value="RT_dom"/>
</dbReference>
<dbReference type="Gene3D" id="1.10.4020.10">
    <property type="entry name" value="DNA breaking-rejoining enzymes"/>
    <property type="match status" value="1"/>
</dbReference>
<feature type="coiled-coil region" evidence="9">
    <location>
        <begin position="2544"/>
        <end position="2575"/>
    </location>
</feature>
<dbReference type="InterPro" id="IPR007111">
    <property type="entry name" value="NACHT_NTPase"/>
</dbReference>
<dbReference type="EC" id="3.1.26.4" evidence="3"/>
<dbReference type="SUPFAM" id="SSF49899">
    <property type="entry name" value="Concanavalin A-like lectins/glucanases"/>
    <property type="match status" value="1"/>
</dbReference>
<dbReference type="EMBL" id="JACTAM010000017">
    <property type="protein sequence ID" value="KAI2654147.1"/>
    <property type="molecule type" value="Genomic_DNA"/>
</dbReference>
<dbReference type="InterPro" id="IPR006574">
    <property type="entry name" value="PRY"/>
</dbReference>
<evidence type="ECO:0000256" key="8">
    <source>
        <dbReference type="ARBA" id="ARBA00022840"/>
    </source>
</evidence>
<keyword evidence="4" id="KW-0963">Cytoplasm</keyword>
<dbReference type="InterPro" id="IPR032675">
    <property type="entry name" value="LRR_dom_sf"/>
</dbReference>
<dbReference type="InterPro" id="IPR043502">
    <property type="entry name" value="DNA/RNA_pol_sf"/>
</dbReference>
<evidence type="ECO:0000259" key="11">
    <source>
        <dbReference type="PROSITE" id="PS50188"/>
    </source>
</evidence>
<gene>
    <name evidence="14" type="ORF">H4Q32_010778</name>
</gene>
<organism evidence="14 15">
    <name type="scientific">Labeo rohita</name>
    <name type="common">Indian major carp</name>
    <name type="synonym">Cyprinus rohita</name>
    <dbReference type="NCBI Taxonomy" id="84645"/>
    <lineage>
        <taxon>Eukaryota</taxon>
        <taxon>Metazoa</taxon>
        <taxon>Chordata</taxon>
        <taxon>Craniata</taxon>
        <taxon>Vertebrata</taxon>
        <taxon>Euteleostomi</taxon>
        <taxon>Actinopterygii</taxon>
        <taxon>Neopterygii</taxon>
        <taxon>Teleostei</taxon>
        <taxon>Ostariophysi</taxon>
        <taxon>Cypriniformes</taxon>
        <taxon>Cyprinidae</taxon>
        <taxon>Labeoninae</taxon>
        <taxon>Labeonini</taxon>
        <taxon>Labeo</taxon>
    </lineage>
</organism>
<feature type="domain" description="B30.2/SPRY" evidence="11">
    <location>
        <begin position="797"/>
        <end position="994"/>
    </location>
</feature>
<comment type="subcellular location">
    <subcellularLocation>
        <location evidence="1">Cytoplasm</location>
    </subcellularLocation>
</comment>
<dbReference type="Pfam" id="PF05729">
    <property type="entry name" value="NACHT"/>
    <property type="match status" value="2"/>
</dbReference>
<dbReference type="InterPro" id="IPR001870">
    <property type="entry name" value="B30.2/SPRY"/>
</dbReference>
<feature type="domain" description="Integrase catalytic" evidence="13">
    <location>
        <begin position="3091"/>
        <end position="3249"/>
    </location>
</feature>
<dbReference type="Pfam" id="PF13516">
    <property type="entry name" value="LRR_6"/>
    <property type="match status" value="2"/>
</dbReference>
<keyword evidence="7" id="KW-0547">Nucleotide-binding</keyword>
<name>A0ABQ8LVY4_LABRO</name>
<dbReference type="PROSITE" id="PS50804">
    <property type="entry name" value="SCAN_BOX"/>
    <property type="match status" value="1"/>
</dbReference>
<keyword evidence="6" id="KW-0677">Repeat</keyword>
<keyword evidence="5" id="KW-0433">Leucine-rich repeat</keyword>
<dbReference type="InterPro" id="IPR041267">
    <property type="entry name" value="NLRP_HD2"/>
</dbReference>
<dbReference type="InterPro" id="IPR001584">
    <property type="entry name" value="Integrase_cat-core"/>
</dbReference>
<dbReference type="Gene3D" id="1.10.340.70">
    <property type="match status" value="1"/>
</dbReference>
<evidence type="ECO:0000313" key="14">
    <source>
        <dbReference type="EMBL" id="KAI2654147.1"/>
    </source>
</evidence>
<evidence type="ECO:0000256" key="10">
    <source>
        <dbReference type="SAM" id="MobiDB-lite"/>
    </source>
</evidence>
<evidence type="ECO:0000256" key="6">
    <source>
        <dbReference type="ARBA" id="ARBA00022737"/>
    </source>
</evidence>
<dbReference type="PROSITE" id="PS50994">
    <property type="entry name" value="INTEGRASE"/>
    <property type="match status" value="1"/>
</dbReference>
<dbReference type="InterPro" id="IPR012337">
    <property type="entry name" value="RNaseH-like_sf"/>
</dbReference>
<sequence length="3474" mass="394649">MSVYEKREEEEEEDVHTHKAAPPEPSCVSVKSDWSIGIPPNLSAGTRTSELDGACKMRKEEVSVLTSKAASPEHSCVSMKSDWSIGIPPNLSARTVTSDPEVKKDDAIRSVTPHLTCTDSISQTLIIQRVKDQHKTSMKNKYERLFEGIKLQENQTLLNRIYTQLYIIEGESEGVNEEHEVLQMEKTARTQDTPIYCNDIFKPLHEPECEEKDKIKTVLTKGIAGIGKTVSVQKFILDWTEGKANQDDLDSKIYEKCKAVFIFDGLDESRITLMFSDIEGVCDVNESSSVGVLMSDLIKGELLPSALIWITSRPAAANQIPSKYINRVTEIQGFNEPQKKEYFRKKINDVHQANRIISHIRRSRSLNIMCHIPVFCWISATVLQNLLKPDESTEIPQTLTEMYIHFLLTQINMRNQKYEERDPNKLLKTSRDVIVKLAELAFKQLMKGNVMCYEEDLRETGIDVTDASVYSGICTEIFKEESVSHQRKVYCFIHLSFQEFLAAFFVFYSHVVKNNELLKLFLNEKYQRYTWKFSLYELLKAAVDNSLQSKNGHLDLFLRFLLGVSLQFNQRLLWDLLTHTVNNSKPINKITQYIKEKLKADEGLSADRCINLFLCLLEMKDQTLYREIQEFVKSENHSTKKLSLSHCSTIAYMLQISEEVLDMFDLKKYNTSDEGRRRLIPAVVNCKKAVLAFCNLTSQCCESLSSSLRSSNSLRKLDLSHNDMQDSGVKLLSDGLKSSHCHLNILKLSGCMVTEVGCRYLASALSSNPSHLRELDLSYNHPGQSLVKLLSDPNYRLKKLNVDHGGEFRIIADAYDLTLDPNTANTRLILSERNRKVTFVKKKQSYPDHPERFDKYPQVLCRESLTGHCYWETEYKGKTDISVTYKGIGRKGWINDCWFGCNERSWSLTCFNDRFTAKHNNGSTDISATSHLSNKVGVYLNWSAGTLSFYSVSDTRTLTHLHTFNTTFTEPLYAGFEVYSDSSVSLCEIKRLPFSNATVTSDPVCRVKKDYVIRSVIARLTCTDSDHQTLIRQGVKDQHKTNKKSNTAYKMSVYEKREEEEEEDVHTHKAAPPEPSCVSVKSDWSIGIPPNLSAGTRTSELDGACKMRKEEVSVLTSKAASPEHSCVSMKSDWSIGIPPNLSARTVTSDPEVKKDDAIRSVTPHLTCTDSISQTLIIQRVKDQHKTSMKNKYERLFEGIKLQENQTLLNRIYTQLYIIEGESEGVNEEHEVLQMEKTARTQDTPIYCNDIFKPLHEPECEEKDKIKTVLTKGIAGIGKTVSVQKFILDWTEGKANQDDLDSKIYEKCKAVFIFDGLDESRITLMFSDIEGVCDVNESSSVGVLMSDLIKGELLPSALIWITSRPAAANQIPSKYINRVTEIQGFNEPQKKEYFRKKINDVHQANRIISHIRRSRSLNIMCHIPVFCWISATVLQNLLKPDESTEIPQTLTEMYIHFLLTQINMRNQKYEERDPNKLLKTSRDVIVKLAELAFKQLMKGNVMFYEEDLIESGIDVTDASVYSGICTEIFKEESVIHQRKVYCFIHLSFQEFLAAFFVFYSHVVKNNELLKLFLNEKYQRYTWKFSLYELLKAAVDNSLQSKNGHLDLFLRFLLGVSLQFNQRLLWDLLTHTVNNSKPINKITQYIKEKLKADEGLSADRCINLFLCLLEMKDQTLYREIQEFVKSENHSTKKLSLSHCSTISYMLQISEEVLDMFDLKKYNTSDEGRRRLIPAVVNCKKAVLAFCNLTSQCCESLSSSLRSSNSLRKLDLSHNDMQDSGVKLLSDGLKSSHCHLNILKLSGCMVTEVGCRYLASALSSNPSHLRELDLSYNHPGQSLVKLLSDPNYRLKKLNLPQTLHVRVLGLDSWIHGFTPFTPRFENRVFTPGDQVLILLPSSGSSFCAKFTGPYTVLQKLSDENDQVATPGRRKSKQCFHVNLLKAYRSRSSAGQPVEPVAPVAAASSESHQFSVGGGEDMIVNEDIVVPEDCVLLPQLKNSETLQKLDALFSHLTEVQNKDLTQLLMEFPGLFSDVPTRTHLMQHDVDVGDAQPIRQRFYRAPVSKRKALESEIQYMLENGIAVPSCSSWASPCLLVRKSDSTYRFCTDYRKLNAITKPDAFPLPRVEDCVDQVGTANFVTKIDLLKGYWQVPLTPRAREVTSFITSSGLYSYSVMSFSLRNAPATFQRLMNRVVFGLEGCAVYLDDVIVFSETWEQHLVRLRALLTRLAEACLTVNLAKCEFAKATVSYLGKVVGQGKVRPVQAKVLAIQQFPSPSTKKELMRFLGMVGYYRGFCSNFSTVVSPLTDLLKSSVKFDWSENCQRAFENVKLLLMTAPVLAAPRLDMPFKLQVDASQVGAGAVLLQTGEGGLDYPSPSQRLMRWILFLQPYNLIVKHIKGSDNVVADALIQIAGGEVGRMERIVKIMWYWGQRLCTDVYRWDWLTGAGTHLNPIIVLCKDWNRNGEVRSLAGFGSSFPLDYSRLPENERDVRNLGDHRRLWARLLREGCRFWWFYRLKELLQMQQLHDKDMIKETKCYELEIEKIRNENILRQREIEFEQKKLEAEQLARDHELQVERLRLTMSEERNWPMSIRIVMLQTVITGKAQEAYAALTMEDRKDYDKVKVAILKAYELVPEAYRQRFRSWRKGDRQTHSEVVRDLVSYFDRWCVASAVDDFEKLRDLIILEQFKNIVPEYIATYINEKKPKDAMEAAVLADDYVLTHKKMYREDRSGHWKNKCPVLAAKWKSGKRRSTNDVKPVLVTEVTEISNALDHGIPIEVEGEVSESKVVTMRNFVPFITEGCVSLPNSESKISVKILRDTGSSETFILESVLPFSEVTSEGRNILIRGIGLNTLSVPLHRVHLTSDLICGEVSMGVRPSLPVDGVDVILGNNLAGGRVWRDVIPPPEVVPIPITENSDILHKNFPEVFTACAVTRARSREMSSDKKEMSKYVVPGLSTLSPISYRELVDAQQKDPELQKLFDTAISSQEVRSAVSGCFIQDEMLLRKYVPCKKDLLDECIIQVVVLKQFRDVVLHQAHGQIAGHFGVKKTYDQILRQFYWPHLKKDISAFIRTCHICQVTGKPNQSLKPVPLNPIAVTSKPFEHLIIDCVGPLPPSKSGSAYLLTVMCQATCYPAAYAIRKITTKAVVKALTQFISIFGIPKIIQSDNGTNFTSQMFAEILKVLKVQHNQSSVYHPQSQGLLERFHQTLKSLLRAYCVELNRDWEEGLPWLLLAARGVQQESLGFSPNDLVFGHRVRGPLSVLREGLDSVRGVSPGLKTKRTGLLLSGPKLCSLMSQFCISFGNQGPRVWRKRGEAQNPCCLRSSVKFPQSVMVWGAMSSAGVGPLCFLRSKVNAAVYQDVLELFMLPAADQLYGDADFIFQQDLAPAHSAKATSTWFKHHGIPVLNWPALSPDLNPLENLWGIVKRKMRYARPNNAEELKATIRATWALITPEQCHRLIDPMPRRIAAVIQAKGAPTKY</sequence>
<dbReference type="Pfam" id="PF17776">
    <property type="entry name" value="NLRC4_HD2"/>
    <property type="match status" value="2"/>
</dbReference>
<evidence type="ECO:0000259" key="12">
    <source>
        <dbReference type="PROSITE" id="PS50804"/>
    </source>
</evidence>
<protein>
    <recommendedName>
        <fullName evidence="3">ribonuclease H</fullName>
        <ecNumber evidence="3">3.1.26.4</ecNumber>
    </recommendedName>
</protein>
<evidence type="ECO:0000256" key="1">
    <source>
        <dbReference type="ARBA" id="ARBA00004496"/>
    </source>
</evidence>
<dbReference type="Gene3D" id="3.40.50.300">
    <property type="entry name" value="P-loop containing nucleotide triphosphate hydrolases"/>
    <property type="match status" value="4"/>
</dbReference>
<dbReference type="Gene3D" id="3.10.10.10">
    <property type="entry name" value="HIV Type 1 Reverse Transcriptase, subunit A, domain 1"/>
    <property type="match status" value="1"/>
</dbReference>
<evidence type="ECO:0000256" key="9">
    <source>
        <dbReference type="SAM" id="Coils"/>
    </source>
</evidence>
<keyword evidence="8" id="KW-0067">ATP-binding</keyword>
<dbReference type="Gene3D" id="3.30.420.10">
    <property type="entry name" value="Ribonuclease H-like superfamily/Ribonuclease H"/>
    <property type="match status" value="2"/>
</dbReference>
<keyword evidence="15" id="KW-1185">Reference proteome</keyword>
<dbReference type="SUPFAM" id="SSF47353">
    <property type="entry name" value="Retrovirus capsid dimerization domain-like"/>
    <property type="match status" value="1"/>
</dbReference>
<dbReference type="Gene3D" id="3.80.10.10">
    <property type="entry name" value="Ribonuclease Inhibitor"/>
    <property type="match status" value="2"/>
</dbReference>
<comment type="caution">
    <text evidence="14">The sequence shown here is derived from an EMBL/GenBank/DDBJ whole genome shotgun (WGS) entry which is preliminary data.</text>
</comment>
<dbReference type="SMART" id="SM01288">
    <property type="entry name" value="FISNA"/>
    <property type="match status" value="2"/>
</dbReference>